<name>A0A7G1P034_9ACTN</name>
<evidence type="ECO:0000256" key="1">
    <source>
        <dbReference type="SAM" id="MobiDB-lite"/>
    </source>
</evidence>
<evidence type="ECO:0000313" key="3">
    <source>
        <dbReference type="Proteomes" id="UP000516444"/>
    </source>
</evidence>
<dbReference type="KEGG" id="sgm:GCM10017557_31810"/>
<evidence type="ECO:0000313" key="2">
    <source>
        <dbReference type="EMBL" id="BCL28322.1"/>
    </source>
</evidence>
<protein>
    <submittedName>
        <fullName evidence="2">Uncharacterized protein</fullName>
    </submittedName>
</protein>
<feature type="compositionally biased region" description="Basic residues" evidence="1">
    <location>
        <begin position="72"/>
        <end position="81"/>
    </location>
</feature>
<reference evidence="2 3" key="1">
    <citation type="journal article" date="2014" name="Int. J. Syst. Evol. Microbiol.">
        <title>Complete genome sequence of Corynebacterium casei LMG S-19264T (=DSM 44701T), isolated from a smear-ripened cheese.</title>
        <authorList>
            <consortium name="US DOE Joint Genome Institute (JGI-PGF)"/>
            <person name="Walter F."/>
            <person name="Albersmeier A."/>
            <person name="Kalinowski J."/>
            <person name="Ruckert C."/>
        </authorList>
    </citation>
    <scope>NUCLEOTIDE SEQUENCE [LARGE SCALE GENOMIC DNA]</scope>
    <source>
        <strain evidence="2 3">JCM 4677</strain>
    </source>
</reference>
<feature type="region of interest" description="Disordered" evidence="1">
    <location>
        <begin position="68"/>
        <end position="87"/>
    </location>
</feature>
<proteinExistence type="predicted"/>
<keyword evidence="3" id="KW-1185">Reference proteome</keyword>
<accession>A0A7G1P034</accession>
<dbReference type="Proteomes" id="UP000516444">
    <property type="component" value="Chromosome"/>
</dbReference>
<dbReference type="AlphaFoldDB" id="A0A7G1P034"/>
<dbReference type="EMBL" id="AP023440">
    <property type="protein sequence ID" value="BCL28322.1"/>
    <property type="molecule type" value="Genomic_DNA"/>
</dbReference>
<sequence length="87" mass="9812">MVIQLTRRGDDGTSALFSHLDQKPARLCAADRPAVHAVSLFRLFRPSRLLIDALEPYAFPAHSDTRTTAKNRTFHRKTHLRGSRESG</sequence>
<organism evidence="2 3">
    <name type="scientific">Streptomyces aurantiacus</name>
    <dbReference type="NCBI Taxonomy" id="47760"/>
    <lineage>
        <taxon>Bacteria</taxon>
        <taxon>Bacillati</taxon>
        <taxon>Actinomycetota</taxon>
        <taxon>Actinomycetes</taxon>
        <taxon>Kitasatosporales</taxon>
        <taxon>Streptomycetaceae</taxon>
        <taxon>Streptomyces</taxon>
        <taxon>Streptomyces aurantiacus group</taxon>
    </lineage>
</organism>
<gene>
    <name evidence="2" type="ORF">GCM10017557_31810</name>
</gene>